<dbReference type="Proteomes" id="UP000199183">
    <property type="component" value="Unassembled WGS sequence"/>
</dbReference>
<evidence type="ECO:0000256" key="6">
    <source>
        <dbReference type="ARBA" id="ARBA00049988"/>
    </source>
</evidence>
<evidence type="ECO:0000256" key="2">
    <source>
        <dbReference type="ARBA" id="ARBA00022649"/>
    </source>
</evidence>
<keyword evidence="3" id="KW-0805">Transcription regulation</keyword>
<gene>
    <name evidence="7" type="ORF">SAMN04489806_1370</name>
</gene>
<evidence type="ECO:0000313" key="7">
    <source>
        <dbReference type="EMBL" id="SEB63938.1"/>
    </source>
</evidence>
<evidence type="ECO:0000256" key="4">
    <source>
        <dbReference type="ARBA" id="ARBA00023125"/>
    </source>
</evidence>
<dbReference type="PANTHER" id="PTHR35401:SF1">
    <property type="entry name" value="CYTOPLASMIC PROTEIN"/>
    <property type="match status" value="1"/>
</dbReference>
<dbReference type="SUPFAM" id="SSF47598">
    <property type="entry name" value="Ribbon-helix-helix"/>
    <property type="match status" value="1"/>
</dbReference>
<protein>
    <submittedName>
        <fullName evidence="7">Uncharacterized conserved protein, DUF1778 family</fullName>
    </submittedName>
</protein>
<evidence type="ECO:0000256" key="3">
    <source>
        <dbReference type="ARBA" id="ARBA00023015"/>
    </source>
</evidence>
<organism evidence="7 8">
    <name type="scientific">Paramicrobacterium humi</name>
    <dbReference type="NCBI Taxonomy" id="640635"/>
    <lineage>
        <taxon>Bacteria</taxon>
        <taxon>Bacillati</taxon>
        <taxon>Actinomycetota</taxon>
        <taxon>Actinomycetes</taxon>
        <taxon>Micrococcales</taxon>
        <taxon>Microbacteriaceae</taxon>
        <taxon>Paramicrobacterium</taxon>
    </lineage>
</organism>
<dbReference type="GO" id="GO:0003677">
    <property type="term" value="F:DNA binding"/>
    <property type="evidence" value="ECO:0007669"/>
    <property type="project" value="UniProtKB-KW"/>
</dbReference>
<evidence type="ECO:0000256" key="1">
    <source>
        <dbReference type="ARBA" id="ARBA00022491"/>
    </source>
</evidence>
<dbReference type="AlphaFoldDB" id="A0A1H4L0L8"/>
<name>A0A1H4L0L8_9MICO</name>
<keyword evidence="1" id="KW-0678">Repressor</keyword>
<keyword evidence="5" id="KW-0804">Transcription</keyword>
<dbReference type="InterPro" id="IPR014795">
    <property type="entry name" value="TacA_1-like"/>
</dbReference>
<keyword evidence="4" id="KW-0238">DNA-binding</keyword>
<dbReference type="Gene3D" id="1.20.5.780">
    <property type="entry name" value="Single helix bin"/>
    <property type="match status" value="1"/>
</dbReference>
<dbReference type="STRING" id="640635.SAMN04489806_1370"/>
<dbReference type="EMBL" id="FNRY01000001">
    <property type="protein sequence ID" value="SEB63938.1"/>
    <property type="molecule type" value="Genomic_DNA"/>
</dbReference>
<evidence type="ECO:0000256" key="5">
    <source>
        <dbReference type="ARBA" id="ARBA00023163"/>
    </source>
</evidence>
<evidence type="ECO:0000313" key="8">
    <source>
        <dbReference type="Proteomes" id="UP000199183"/>
    </source>
</evidence>
<sequence length="96" mass="10836">MPYTAAMGALKDKRLELRLTSEQKAMIERAAAVQGRTVSDFSADALTERAREVIDRDRQFAVSAEAFDAFNRLLDEPEQVVEGMVELLQRRSVFSD</sequence>
<keyword evidence="8" id="KW-1185">Reference proteome</keyword>
<dbReference type="RefSeq" id="WP_245723561.1">
    <property type="nucleotide sequence ID" value="NZ_FNRY01000001.1"/>
</dbReference>
<comment type="similarity">
    <text evidence="6">Belongs to the TacA antitoxin family.</text>
</comment>
<proteinExistence type="inferred from homology"/>
<accession>A0A1H4L0L8</accession>
<dbReference type="GO" id="GO:0006355">
    <property type="term" value="P:regulation of DNA-templated transcription"/>
    <property type="evidence" value="ECO:0007669"/>
    <property type="project" value="InterPro"/>
</dbReference>
<reference evidence="7 8" key="1">
    <citation type="submission" date="2016-10" db="EMBL/GenBank/DDBJ databases">
        <authorList>
            <person name="de Groot N.N."/>
        </authorList>
    </citation>
    <scope>NUCLEOTIDE SEQUENCE [LARGE SCALE GENOMIC DNA]</scope>
    <source>
        <strain evidence="7 8">DSM 21799</strain>
    </source>
</reference>
<dbReference type="Pfam" id="PF08681">
    <property type="entry name" value="TacA1"/>
    <property type="match status" value="1"/>
</dbReference>
<dbReference type="InterPro" id="IPR010985">
    <property type="entry name" value="Ribbon_hlx_hlx"/>
</dbReference>
<dbReference type="PANTHER" id="PTHR35401">
    <property type="entry name" value="COPG FAMILY HELIX-TURN-HELIX PROTEIN-RELATED-RELATED"/>
    <property type="match status" value="1"/>
</dbReference>
<keyword evidence="2" id="KW-1277">Toxin-antitoxin system</keyword>